<evidence type="ECO:0000313" key="4">
    <source>
        <dbReference type="EMBL" id="UWZ81811.1"/>
    </source>
</evidence>
<evidence type="ECO:0000259" key="3">
    <source>
        <dbReference type="SMART" id="SM00950"/>
    </source>
</evidence>
<dbReference type="AlphaFoldDB" id="A0A9J7BHC4"/>
<dbReference type="InterPro" id="IPR003165">
    <property type="entry name" value="Piwi"/>
</dbReference>
<evidence type="ECO:0000313" key="5">
    <source>
        <dbReference type="Proteomes" id="UP001059380"/>
    </source>
</evidence>
<dbReference type="SMART" id="SM00950">
    <property type="entry name" value="Piwi"/>
    <property type="match status" value="1"/>
</dbReference>
<reference evidence="4" key="1">
    <citation type="submission" date="2021-04" db="EMBL/GenBank/DDBJ databases">
        <title>Phylogenetic analysis of Acidobacteriaceae.</title>
        <authorList>
            <person name="Qiu L."/>
            <person name="Zhang Q."/>
        </authorList>
    </citation>
    <scope>NUCLEOTIDE SEQUENCE</scope>
    <source>
        <strain evidence="4">DSM 25168</strain>
    </source>
</reference>
<organism evidence="4 5">
    <name type="scientific">Occallatibacter riparius</name>
    <dbReference type="NCBI Taxonomy" id="1002689"/>
    <lineage>
        <taxon>Bacteria</taxon>
        <taxon>Pseudomonadati</taxon>
        <taxon>Acidobacteriota</taxon>
        <taxon>Terriglobia</taxon>
        <taxon>Terriglobales</taxon>
        <taxon>Acidobacteriaceae</taxon>
        <taxon>Occallatibacter</taxon>
    </lineage>
</organism>
<proteinExistence type="inferred from homology"/>
<gene>
    <name evidence="4" type="ORF">MOP44_14585</name>
</gene>
<evidence type="ECO:0000256" key="2">
    <source>
        <dbReference type="ARBA" id="ARBA00035032"/>
    </source>
</evidence>
<dbReference type="CDD" id="cd04659">
    <property type="entry name" value="Piwi_piwi-like_ProArk"/>
    <property type="match status" value="1"/>
</dbReference>
<feature type="domain" description="Piwi" evidence="3">
    <location>
        <begin position="145"/>
        <end position="458"/>
    </location>
</feature>
<dbReference type="KEGG" id="orp:MOP44_14585"/>
<dbReference type="GO" id="GO:0003676">
    <property type="term" value="F:nucleic acid binding"/>
    <property type="evidence" value="ECO:0007669"/>
    <property type="project" value="InterPro"/>
</dbReference>
<keyword evidence="5" id="KW-1185">Reference proteome</keyword>
<dbReference type="Gene3D" id="3.40.50.2300">
    <property type="match status" value="1"/>
</dbReference>
<dbReference type="InterPro" id="IPR012337">
    <property type="entry name" value="RNaseH-like_sf"/>
</dbReference>
<accession>A0A9J7BHC4</accession>
<sequence>MNLTILEEPELEFGGGNRHVDIRFGIRDYGPFDLQSSRAPKEVRVGLIGTTETVEGTTRWLEKCSQGVAQKQTKQPNLFPAFPPISSTSSFCCAFVADASLARTLTNTSLETVSNEATIADRVERAVDLFIKEVEFLAENSNPDVIVCALPVEVLEMVYEERKSPGRKDLHHLLKARTMQWRIPIQLILPSTYDESKARKLKRTGIPRPLQDEATRAWNIFSALYYKAGGTPWRLVRDSSQFSACFVGISFFESLDRSRLTTSMAQVFNELGEGVVVRGGSASLSKDDRQPHLSGDDCQALITDALAKYRDVHRTLPARVVIHKSSPFSQEEEAGARKAIKEARIDIYDLVHVNDSEIRLYRDGVYPPLRGTFLQTSGRSGVLYTKGSVPFFETYPGMYVPKPVSIKIAAGDQTPLGHAKEILALTKMNWNSTQFDGGMPLTLTAAQSVGNVLKHCQDNQRIEPRYCFYM</sequence>
<name>A0A9J7BHC4_9BACT</name>
<evidence type="ECO:0000256" key="1">
    <source>
        <dbReference type="ARBA" id="ARBA00035012"/>
    </source>
</evidence>
<dbReference type="RefSeq" id="WP_260790724.1">
    <property type="nucleotide sequence ID" value="NZ_CP093313.1"/>
</dbReference>
<dbReference type="Gene3D" id="3.30.420.10">
    <property type="entry name" value="Ribonuclease H-like superfamily/Ribonuclease H"/>
    <property type="match status" value="1"/>
</dbReference>
<dbReference type="SUPFAM" id="SSF53098">
    <property type="entry name" value="Ribonuclease H-like"/>
    <property type="match status" value="1"/>
</dbReference>
<dbReference type="Proteomes" id="UP001059380">
    <property type="component" value="Chromosome"/>
</dbReference>
<dbReference type="EMBL" id="CP093313">
    <property type="protein sequence ID" value="UWZ81811.1"/>
    <property type="molecule type" value="Genomic_DNA"/>
</dbReference>
<dbReference type="InterPro" id="IPR036397">
    <property type="entry name" value="RNaseH_sf"/>
</dbReference>
<comment type="similarity">
    <text evidence="1">Belongs to the argonaute family. Long pAgo subfamily.</text>
</comment>
<protein>
    <recommendedName>
        <fullName evidence="2">Protein argonaute</fullName>
    </recommendedName>
</protein>